<gene>
    <name evidence="9" type="ORF">KIN34_02060</name>
</gene>
<name>A0ABS5TV91_9CELL</name>
<dbReference type="InterPro" id="IPR018035">
    <property type="entry name" value="Flagellar_FliH/T3SS_HrpE"/>
</dbReference>
<dbReference type="RefSeq" id="WP_214346062.1">
    <property type="nucleotide sequence ID" value="NZ_JAHBOH010000001.1"/>
</dbReference>
<evidence type="ECO:0000256" key="3">
    <source>
        <dbReference type="ARBA" id="ARBA00022448"/>
    </source>
</evidence>
<evidence type="ECO:0000256" key="6">
    <source>
        <dbReference type="ARBA" id="ARBA00023225"/>
    </source>
</evidence>
<dbReference type="Pfam" id="PF02108">
    <property type="entry name" value="FliH"/>
    <property type="match status" value="1"/>
</dbReference>
<proteinExistence type="inferred from homology"/>
<protein>
    <recommendedName>
        <fullName evidence="8">Flagellar assembly protein FliH/Type III secretion system HrpE domain-containing protein</fullName>
    </recommendedName>
</protein>
<comment type="caution">
    <text evidence="9">The sequence shown here is derived from an EMBL/GenBank/DDBJ whole genome shotgun (WGS) entry which is preliminary data.</text>
</comment>
<keyword evidence="4" id="KW-1005">Bacterial flagellum biogenesis</keyword>
<comment type="function">
    <text evidence="1">Needed for flagellar regrowth and assembly.</text>
</comment>
<keyword evidence="3" id="KW-0813">Transport</keyword>
<evidence type="ECO:0000313" key="9">
    <source>
        <dbReference type="EMBL" id="MBT0993077.1"/>
    </source>
</evidence>
<organism evidence="9 10">
    <name type="scientific">Cellulomonas fulva</name>
    <dbReference type="NCBI Taxonomy" id="2835530"/>
    <lineage>
        <taxon>Bacteria</taxon>
        <taxon>Bacillati</taxon>
        <taxon>Actinomycetota</taxon>
        <taxon>Actinomycetes</taxon>
        <taxon>Micrococcales</taxon>
        <taxon>Cellulomonadaceae</taxon>
        <taxon>Cellulomonas</taxon>
    </lineage>
</organism>
<dbReference type="Proteomes" id="UP000722125">
    <property type="component" value="Unassembled WGS sequence"/>
</dbReference>
<dbReference type="EMBL" id="JAHBOH010000001">
    <property type="protein sequence ID" value="MBT0993077.1"/>
    <property type="molecule type" value="Genomic_DNA"/>
</dbReference>
<keyword evidence="5" id="KW-0653">Protein transport</keyword>
<accession>A0ABS5TV91</accession>
<dbReference type="PANTHER" id="PTHR34982">
    <property type="entry name" value="YOP PROTEINS TRANSLOCATION PROTEIN L"/>
    <property type="match status" value="1"/>
</dbReference>
<evidence type="ECO:0000256" key="2">
    <source>
        <dbReference type="ARBA" id="ARBA00006602"/>
    </source>
</evidence>
<comment type="similarity">
    <text evidence="2">Belongs to the FliH family.</text>
</comment>
<dbReference type="PANTHER" id="PTHR34982:SF1">
    <property type="entry name" value="FLAGELLAR ASSEMBLY PROTEIN FLIH"/>
    <property type="match status" value="1"/>
</dbReference>
<evidence type="ECO:0000313" key="10">
    <source>
        <dbReference type="Proteomes" id="UP000722125"/>
    </source>
</evidence>
<evidence type="ECO:0000256" key="5">
    <source>
        <dbReference type="ARBA" id="ARBA00022927"/>
    </source>
</evidence>
<keyword evidence="10" id="KW-1185">Reference proteome</keyword>
<dbReference type="InterPro" id="IPR051472">
    <property type="entry name" value="T3SS_Stator/FliH"/>
</dbReference>
<feature type="region of interest" description="Disordered" evidence="7">
    <location>
        <begin position="1"/>
        <end position="26"/>
    </location>
</feature>
<evidence type="ECO:0000256" key="1">
    <source>
        <dbReference type="ARBA" id="ARBA00003041"/>
    </source>
</evidence>
<feature type="domain" description="Flagellar assembly protein FliH/Type III secretion system HrpE" evidence="8">
    <location>
        <begin position="78"/>
        <end position="196"/>
    </location>
</feature>
<keyword evidence="6" id="KW-1006">Bacterial flagellum protein export</keyword>
<evidence type="ECO:0000256" key="7">
    <source>
        <dbReference type="SAM" id="MobiDB-lite"/>
    </source>
</evidence>
<evidence type="ECO:0000256" key="4">
    <source>
        <dbReference type="ARBA" id="ARBA00022795"/>
    </source>
</evidence>
<sequence>MPETLTEQATRPVWLQPLTTSASDDQAHDAARTAGFAAGYAAGARRAAADAAATAERTARAAAQAAQDQQEAVDRALAALAAAADAVRALAAPVLADATTAVHLAALTLAEGVLGVELADHERSAQAALARVLAAEPGPGPVTVALHPRDLAVLSALPGAAPLPDALRLVADPSLCPGDAVAHHADGHLDARVDAALARARDELAHLDGPQVTP</sequence>
<reference evidence="9 10" key="1">
    <citation type="submission" date="2021-05" db="EMBL/GenBank/DDBJ databases">
        <title>Description of Cellulomonas sp. DKR-3 sp. nov.</title>
        <authorList>
            <person name="Dahal R.H."/>
            <person name="Chaudhary D.K."/>
        </authorList>
    </citation>
    <scope>NUCLEOTIDE SEQUENCE [LARGE SCALE GENOMIC DNA]</scope>
    <source>
        <strain evidence="9 10">DKR-3</strain>
    </source>
</reference>
<evidence type="ECO:0000259" key="8">
    <source>
        <dbReference type="Pfam" id="PF02108"/>
    </source>
</evidence>